<dbReference type="AlphaFoldDB" id="A0AAX3RUD8"/>
<feature type="transmembrane region" description="Helical" evidence="7">
    <location>
        <begin position="187"/>
        <end position="205"/>
    </location>
</feature>
<protein>
    <submittedName>
        <fullName evidence="9">LysE family translocator</fullName>
    </submittedName>
</protein>
<dbReference type="GO" id="GO:0015171">
    <property type="term" value="F:amino acid transmembrane transporter activity"/>
    <property type="evidence" value="ECO:0007669"/>
    <property type="project" value="TreeGrafter"/>
</dbReference>
<evidence type="ECO:0000256" key="6">
    <source>
        <dbReference type="ARBA" id="ARBA00023136"/>
    </source>
</evidence>
<feature type="transmembrane region" description="Helical" evidence="7">
    <location>
        <begin position="69"/>
        <end position="89"/>
    </location>
</feature>
<keyword evidence="4" id="KW-0029">Amino-acid transport</keyword>
<evidence type="ECO:0000256" key="2">
    <source>
        <dbReference type="ARBA" id="ARBA00022475"/>
    </source>
</evidence>
<keyword evidence="4" id="KW-0813">Transport</keyword>
<feature type="transmembrane region" description="Helical" evidence="7">
    <location>
        <begin position="12"/>
        <end position="30"/>
    </location>
</feature>
<evidence type="ECO:0000256" key="4">
    <source>
        <dbReference type="ARBA" id="ARBA00022970"/>
    </source>
</evidence>
<dbReference type="PANTHER" id="PTHR30086">
    <property type="entry name" value="ARGININE EXPORTER PROTEIN ARGO"/>
    <property type="match status" value="1"/>
</dbReference>
<keyword evidence="5 7" id="KW-1133">Transmembrane helix</keyword>
<proteinExistence type="predicted"/>
<feature type="transmembrane region" description="Helical" evidence="7">
    <location>
        <begin position="146"/>
        <end position="171"/>
    </location>
</feature>
<evidence type="ECO:0000313" key="10">
    <source>
        <dbReference type="Proteomes" id="UP001057142"/>
    </source>
</evidence>
<dbReference type="InterPro" id="IPR001123">
    <property type="entry name" value="LeuE-type"/>
</dbReference>
<dbReference type="GO" id="GO:0005886">
    <property type="term" value="C:plasma membrane"/>
    <property type="evidence" value="ECO:0007669"/>
    <property type="project" value="UniProtKB-SubCell"/>
</dbReference>
<dbReference type="RefSeq" id="WP_251464504.1">
    <property type="nucleotide sequence ID" value="NZ_CP097327.1"/>
</dbReference>
<reference evidence="8" key="1">
    <citation type="journal article" date="2022" name="Front. Microbiol.">
        <title>Identification of a novel aminoglycoside O-nucleotidyltransferase AadA33 in Providencia vermicola.</title>
        <authorList>
            <person name="Feng C."/>
            <person name="Gao M."/>
            <person name="Jiang W."/>
            <person name="Shi W."/>
            <person name="Li A."/>
            <person name="Liu S."/>
            <person name="Zhang L."/>
            <person name="Zhang X."/>
            <person name="Li Q."/>
            <person name="Lin H."/>
            <person name="Lu J."/>
            <person name="Li K."/>
            <person name="Zhang H."/>
            <person name="Hu Y."/>
            <person name="Bao Q."/>
            <person name="Lin X."/>
        </authorList>
    </citation>
    <scope>NUCLEOTIDE SEQUENCE</scope>
    <source>
        <strain evidence="8">P13</strain>
    </source>
</reference>
<sequence length="208" mass="22384">MISITQLLSYGSALAIAAIIPGPGMTAVVARTLNGGVVMGFALLSGLILGDILYLSFAIFGLVLVADHLAIIFNVIYWGAALYLLWLAYSLWRQDIQPLKTSDSISTKQFAIIGASGLMITLSNPKTIAFYMAILPLVISLNEITITIWSTILIPITLSILLLVGMVFILGAKKASQFLSSRRSQRIIFRGTALMMAAAAIGMLFKTQ</sequence>
<dbReference type="EMBL" id="CP097327">
    <property type="protein sequence ID" value="USB36795.1"/>
    <property type="molecule type" value="Genomic_DNA"/>
</dbReference>
<evidence type="ECO:0000256" key="3">
    <source>
        <dbReference type="ARBA" id="ARBA00022692"/>
    </source>
</evidence>
<dbReference type="EMBL" id="CP116222">
    <property type="protein sequence ID" value="WFC05726.1"/>
    <property type="molecule type" value="Genomic_DNA"/>
</dbReference>
<organism evidence="9 11">
    <name type="scientific">Providencia vermicola</name>
    <dbReference type="NCBI Taxonomy" id="333965"/>
    <lineage>
        <taxon>Bacteria</taxon>
        <taxon>Pseudomonadati</taxon>
        <taxon>Pseudomonadota</taxon>
        <taxon>Gammaproteobacteria</taxon>
        <taxon>Enterobacterales</taxon>
        <taxon>Morganellaceae</taxon>
        <taxon>Providencia</taxon>
    </lineage>
</organism>
<keyword evidence="2" id="KW-1003">Cell membrane</keyword>
<comment type="subcellular location">
    <subcellularLocation>
        <location evidence="1">Cell membrane</location>
        <topology evidence="1">Multi-pass membrane protein</topology>
    </subcellularLocation>
</comment>
<dbReference type="PANTHER" id="PTHR30086:SF20">
    <property type="entry name" value="ARGININE EXPORTER PROTEIN ARGO-RELATED"/>
    <property type="match status" value="1"/>
</dbReference>
<keyword evidence="3 7" id="KW-0812">Transmembrane</keyword>
<reference evidence="9" key="2">
    <citation type="submission" date="2023-01" db="EMBL/GenBank/DDBJ databases">
        <title>The prevalence of carbapenem-resistant bacteria in aquaculture in China and the genetic diversity of carbapenem-resistant genes.</title>
        <authorList>
            <person name="Wen R."/>
        </authorList>
    </citation>
    <scope>NUCLEOTIDE SEQUENCE</scope>
    <source>
        <strain evidence="9">PVA41-chromosome</strain>
    </source>
</reference>
<keyword evidence="10" id="KW-1185">Reference proteome</keyword>
<gene>
    <name evidence="8" type="ORF">M5J11_18735</name>
    <name evidence="9" type="ORF">PG365_13490</name>
</gene>
<feature type="transmembrane region" description="Helical" evidence="7">
    <location>
        <begin position="37"/>
        <end position="63"/>
    </location>
</feature>
<dbReference type="Proteomes" id="UP001057142">
    <property type="component" value="Chromosome"/>
</dbReference>
<dbReference type="Pfam" id="PF01810">
    <property type="entry name" value="LysE"/>
    <property type="match status" value="1"/>
</dbReference>
<evidence type="ECO:0000313" key="9">
    <source>
        <dbReference type="EMBL" id="WFC05726.1"/>
    </source>
</evidence>
<evidence type="ECO:0000313" key="11">
    <source>
        <dbReference type="Proteomes" id="UP001222403"/>
    </source>
</evidence>
<evidence type="ECO:0000313" key="8">
    <source>
        <dbReference type="EMBL" id="USB36795.1"/>
    </source>
</evidence>
<evidence type="ECO:0000256" key="5">
    <source>
        <dbReference type="ARBA" id="ARBA00022989"/>
    </source>
</evidence>
<evidence type="ECO:0000256" key="7">
    <source>
        <dbReference type="SAM" id="Phobius"/>
    </source>
</evidence>
<accession>A0AAX3RUD8</accession>
<feature type="transmembrane region" description="Helical" evidence="7">
    <location>
        <begin position="110"/>
        <end position="134"/>
    </location>
</feature>
<evidence type="ECO:0000256" key="1">
    <source>
        <dbReference type="ARBA" id="ARBA00004651"/>
    </source>
</evidence>
<dbReference type="Proteomes" id="UP001222403">
    <property type="component" value="Chromosome"/>
</dbReference>
<name>A0AAX3RUD8_9GAMM</name>
<keyword evidence="6 7" id="KW-0472">Membrane</keyword>